<evidence type="ECO:0000313" key="7">
    <source>
        <dbReference type="Proteomes" id="UP001524642"/>
    </source>
</evidence>
<dbReference type="SUPFAM" id="SSF51735">
    <property type="entry name" value="NAD(P)-binding Rossmann-fold domains"/>
    <property type="match status" value="1"/>
</dbReference>
<dbReference type="Gene3D" id="3.40.50.720">
    <property type="entry name" value="NAD(P)-binding Rossmann-like Domain"/>
    <property type="match status" value="2"/>
</dbReference>
<dbReference type="Proteomes" id="UP001524642">
    <property type="component" value="Unassembled WGS sequence"/>
</dbReference>
<feature type="domain" description="D-isomer specific 2-hydroxyacid dehydrogenase NAD-binding" evidence="5">
    <location>
        <begin position="109"/>
        <end position="279"/>
    </location>
</feature>
<dbReference type="InterPro" id="IPR006139">
    <property type="entry name" value="D-isomer_2_OHA_DH_cat_dom"/>
</dbReference>
<dbReference type="SUPFAM" id="SSF52283">
    <property type="entry name" value="Formate/glycerate dehydrogenase catalytic domain-like"/>
    <property type="match status" value="1"/>
</dbReference>
<organism evidence="6 7">
    <name type="scientific">Roseomonas populi</name>
    <dbReference type="NCBI Taxonomy" id="3121582"/>
    <lineage>
        <taxon>Bacteria</taxon>
        <taxon>Pseudomonadati</taxon>
        <taxon>Pseudomonadota</taxon>
        <taxon>Alphaproteobacteria</taxon>
        <taxon>Acetobacterales</taxon>
        <taxon>Roseomonadaceae</taxon>
        <taxon>Roseomonas</taxon>
    </lineage>
</organism>
<keyword evidence="2" id="KW-0520">NAD</keyword>
<dbReference type="PANTHER" id="PTHR10996:SF178">
    <property type="entry name" value="2-HYDROXYACID DEHYDROGENASE YGL185C-RELATED"/>
    <property type="match status" value="1"/>
</dbReference>
<evidence type="ECO:0000256" key="3">
    <source>
        <dbReference type="RuleBase" id="RU003719"/>
    </source>
</evidence>
<sequence>MPIPVLVLIELLPEQQARLREAGFELHPAPGAAERERVVAERGAGFRAVLTNGSTGLTAAEMERMPALEIVCAQGAGFERIDVAAARARGLVVTHGPGTNDSSVADHAMALLLAAARGIVRADAAVRRGEWPRLTRPAVFGKRLGILGLGRIGAQIAERGAGGFGMAVGYCGRQRQEGVEHAYFPSPAALAAWCDFLVIATPGGAGTRGLVDAAVLEALGPEGFLVNIARGTVVDTAALIAALRAGRIAGAALDVVEGEPKLPEGLAELENVTLTPHVAGRSPEAVMATIGLVIENLTAHFAGRPVLTPVPA</sequence>
<dbReference type="EMBL" id="JANJOU010000001">
    <property type="protein sequence ID" value="MCR0980840.1"/>
    <property type="molecule type" value="Genomic_DNA"/>
</dbReference>
<comment type="similarity">
    <text evidence="3">Belongs to the D-isomer specific 2-hydroxyacid dehydrogenase family.</text>
</comment>
<dbReference type="PANTHER" id="PTHR10996">
    <property type="entry name" value="2-HYDROXYACID DEHYDROGENASE-RELATED"/>
    <property type="match status" value="1"/>
</dbReference>
<dbReference type="InterPro" id="IPR036291">
    <property type="entry name" value="NAD(P)-bd_dom_sf"/>
</dbReference>
<feature type="domain" description="D-isomer specific 2-hydroxyacid dehydrogenase catalytic" evidence="4">
    <location>
        <begin position="6"/>
        <end position="310"/>
    </location>
</feature>
<comment type="caution">
    <text evidence="6">The sequence shown here is derived from an EMBL/GenBank/DDBJ whole genome shotgun (WGS) entry which is preliminary data.</text>
</comment>
<proteinExistence type="inferred from homology"/>
<dbReference type="Pfam" id="PF02826">
    <property type="entry name" value="2-Hacid_dh_C"/>
    <property type="match status" value="1"/>
</dbReference>
<dbReference type="Pfam" id="PF00389">
    <property type="entry name" value="2-Hacid_dh"/>
    <property type="match status" value="1"/>
</dbReference>
<dbReference type="CDD" id="cd12156">
    <property type="entry name" value="HPPR"/>
    <property type="match status" value="1"/>
</dbReference>
<dbReference type="InterPro" id="IPR050223">
    <property type="entry name" value="D-isomer_2-hydroxyacid_DH"/>
</dbReference>
<gene>
    <name evidence="6" type="ORF">NRP21_02120</name>
</gene>
<evidence type="ECO:0000259" key="4">
    <source>
        <dbReference type="Pfam" id="PF00389"/>
    </source>
</evidence>
<evidence type="ECO:0000313" key="6">
    <source>
        <dbReference type="EMBL" id="MCR0980840.1"/>
    </source>
</evidence>
<dbReference type="InterPro" id="IPR006140">
    <property type="entry name" value="D-isomer_DH_NAD-bd"/>
</dbReference>
<keyword evidence="7" id="KW-1185">Reference proteome</keyword>
<evidence type="ECO:0000259" key="5">
    <source>
        <dbReference type="Pfam" id="PF02826"/>
    </source>
</evidence>
<dbReference type="RefSeq" id="WP_257714507.1">
    <property type="nucleotide sequence ID" value="NZ_JANJOU010000001.1"/>
</dbReference>
<keyword evidence="1 3" id="KW-0560">Oxidoreductase</keyword>
<evidence type="ECO:0000256" key="1">
    <source>
        <dbReference type="ARBA" id="ARBA00023002"/>
    </source>
</evidence>
<accession>A0ABT1WYC1</accession>
<evidence type="ECO:0000256" key="2">
    <source>
        <dbReference type="ARBA" id="ARBA00023027"/>
    </source>
</evidence>
<reference evidence="6 7" key="1">
    <citation type="submission" date="2022-06" db="EMBL/GenBank/DDBJ databases">
        <title>Roseomonas CN29.</title>
        <authorList>
            <person name="Cheng Y."/>
            <person name="He X."/>
        </authorList>
    </citation>
    <scope>NUCLEOTIDE SEQUENCE [LARGE SCALE GENOMIC DNA]</scope>
    <source>
        <strain evidence="6 7">CN29</strain>
    </source>
</reference>
<name>A0ABT1WYC1_9PROT</name>
<protein>
    <submittedName>
        <fullName evidence="6">2-hydroxyacid dehydrogenase</fullName>
    </submittedName>
</protein>